<dbReference type="InterPro" id="IPR043129">
    <property type="entry name" value="ATPase_NBD"/>
</dbReference>
<comment type="caution">
    <text evidence="2">The sequence shown here is derived from an EMBL/GenBank/DDBJ whole genome shotgun (WGS) entry which is preliminary data.</text>
</comment>
<dbReference type="EMBL" id="JAJEQF010000004">
    <property type="protein sequence ID" value="MCC2166683.1"/>
    <property type="molecule type" value="Genomic_DNA"/>
</dbReference>
<comment type="similarity">
    <text evidence="1">Belongs to the ROK (NagC/XylR) family.</text>
</comment>
<gene>
    <name evidence="2" type="ORF">LKD45_03030</name>
</gene>
<dbReference type="Proteomes" id="UP001199355">
    <property type="component" value="Unassembled WGS sequence"/>
</dbReference>
<dbReference type="InterPro" id="IPR000600">
    <property type="entry name" value="ROK"/>
</dbReference>
<dbReference type="PANTHER" id="PTHR18964:SF165">
    <property type="entry name" value="BETA-GLUCOSIDE KINASE"/>
    <property type="match status" value="1"/>
</dbReference>
<name>A0AAE3DMU1_9FIRM</name>
<dbReference type="Pfam" id="PF00480">
    <property type="entry name" value="ROK"/>
    <property type="match status" value="1"/>
</dbReference>
<dbReference type="PANTHER" id="PTHR18964">
    <property type="entry name" value="ROK (REPRESSOR, ORF, KINASE) FAMILY"/>
    <property type="match status" value="1"/>
</dbReference>
<accession>A0AAE3DMU1</accession>
<evidence type="ECO:0000256" key="1">
    <source>
        <dbReference type="ARBA" id="ARBA00006479"/>
    </source>
</evidence>
<evidence type="ECO:0000313" key="3">
    <source>
        <dbReference type="Proteomes" id="UP001199355"/>
    </source>
</evidence>
<reference evidence="2 3" key="1">
    <citation type="submission" date="2021-10" db="EMBL/GenBank/DDBJ databases">
        <title>Anaerobic single-cell dispensing facilitates the cultivation of human gut bacteria.</title>
        <authorList>
            <person name="Afrizal A."/>
        </authorList>
    </citation>
    <scope>NUCLEOTIDE SEQUENCE [LARGE SCALE GENOMIC DNA]</scope>
    <source>
        <strain evidence="2 3">CLA-AA-H244</strain>
    </source>
</reference>
<dbReference type="Gene3D" id="3.30.420.40">
    <property type="match status" value="2"/>
</dbReference>
<sequence length="306" mass="33259">MMENKRGKKIICIDIGGTAIKSGIMDENMNFLRTDVMDTPRGGAGIMDAVLERISEYLSTAANPEAVCVSSAGIIDSDRGVVAEANENLIPGYTGMNISEKVRERFEIPCYVENDVNCAAMAEAYQGVGRGHSSMLMLTVGTGIGGAFLERGKLLKGHTYSACEVGYMHMDGSSFEELAATSVLVKRTAKRLSKSCLEISGKWIFEQAQSGNKVCIEEIDRMCDILAKGIANLCYVLNPEIVVIGGGISAQENYLRPRIEKGLDRYLIPEVRRKTKLGFAKFGNHAGMLGACCAAGILEKYRMKDQ</sequence>
<keyword evidence="3" id="KW-1185">Reference proteome</keyword>
<protein>
    <submittedName>
        <fullName evidence="2">ROK family protein</fullName>
    </submittedName>
</protein>
<proteinExistence type="inferred from homology"/>
<dbReference type="RefSeq" id="WP_262584859.1">
    <property type="nucleotide sequence ID" value="NZ_JAJEQF010000004.1"/>
</dbReference>
<dbReference type="AlphaFoldDB" id="A0AAE3DMU1"/>
<dbReference type="SUPFAM" id="SSF53067">
    <property type="entry name" value="Actin-like ATPase domain"/>
    <property type="match status" value="1"/>
</dbReference>
<organism evidence="2 3">
    <name type="scientific">Gallintestinimicrobium propionicum</name>
    <dbReference type="NCBI Taxonomy" id="2981770"/>
    <lineage>
        <taxon>Bacteria</taxon>
        <taxon>Bacillati</taxon>
        <taxon>Bacillota</taxon>
        <taxon>Clostridia</taxon>
        <taxon>Lachnospirales</taxon>
        <taxon>Lachnospiraceae</taxon>
        <taxon>Gallintestinimicrobium</taxon>
    </lineage>
</organism>
<dbReference type="CDD" id="cd24068">
    <property type="entry name" value="ASKHA_NBD_ROK_FnNanK-like"/>
    <property type="match status" value="1"/>
</dbReference>
<evidence type="ECO:0000313" key="2">
    <source>
        <dbReference type="EMBL" id="MCC2166683.1"/>
    </source>
</evidence>